<name>A0ABZ2KWW9_9BACT</name>
<keyword evidence="2" id="KW-1185">Reference proteome</keyword>
<evidence type="ECO:0000313" key="1">
    <source>
        <dbReference type="EMBL" id="WXB02056.1"/>
    </source>
</evidence>
<dbReference type="RefSeq" id="WP_394831681.1">
    <property type="nucleotide sequence ID" value="NZ_CP089929.1"/>
</dbReference>
<evidence type="ECO:0000313" key="2">
    <source>
        <dbReference type="Proteomes" id="UP001374803"/>
    </source>
</evidence>
<dbReference type="Proteomes" id="UP001374803">
    <property type="component" value="Chromosome"/>
</dbReference>
<dbReference type="EMBL" id="CP089983">
    <property type="protein sequence ID" value="WXB02056.1"/>
    <property type="molecule type" value="Genomic_DNA"/>
</dbReference>
<protein>
    <submittedName>
        <fullName evidence="1">Uncharacterized protein</fullName>
    </submittedName>
</protein>
<sequence length="85" mass="9610">MMRAFLFGDGALLDTTAHRLQQLAERHGVHFVREPSRFRVEAEKGSEKAAAFSKALKRDATFYEQLEKEAELVGGGTEDEDDIPW</sequence>
<organism evidence="1 2">
    <name type="scientific">Pendulispora rubella</name>
    <dbReference type="NCBI Taxonomy" id="2741070"/>
    <lineage>
        <taxon>Bacteria</taxon>
        <taxon>Pseudomonadati</taxon>
        <taxon>Myxococcota</taxon>
        <taxon>Myxococcia</taxon>
        <taxon>Myxococcales</taxon>
        <taxon>Sorangiineae</taxon>
        <taxon>Pendulisporaceae</taxon>
        <taxon>Pendulispora</taxon>
    </lineage>
</organism>
<gene>
    <name evidence="1" type="ORF">LVJ94_34730</name>
</gene>
<reference evidence="1" key="1">
    <citation type="submission" date="2021-12" db="EMBL/GenBank/DDBJ databases">
        <title>Discovery of the Pendulisporaceae a myxobacterial family with distinct sporulation behavior and unique specialized metabolism.</title>
        <authorList>
            <person name="Garcia R."/>
            <person name="Popoff A."/>
            <person name="Bader C.D."/>
            <person name="Loehr J."/>
            <person name="Walesch S."/>
            <person name="Walt C."/>
            <person name="Boldt J."/>
            <person name="Bunk B."/>
            <person name="Haeckl F.J.F.P.J."/>
            <person name="Gunesch A.P."/>
            <person name="Birkelbach J."/>
            <person name="Nuebel U."/>
            <person name="Pietschmann T."/>
            <person name="Bach T."/>
            <person name="Mueller R."/>
        </authorList>
    </citation>
    <scope>NUCLEOTIDE SEQUENCE</scope>
    <source>
        <strain evidence="1">MSr11367</strain>
    </source>
</reference>
<proteinExistence type="predicted"/>
<accession>A0ABZ2KWW9</accession>